<dbReference type="EMBL" id="CP137555">
    <property type="protein sequence ID" value="WOX04007.1"/>
    <property type="molecule type" value="Genomic_DNA"/>
</dbReference>
<dbReference type="AlphaFoldDB" id="A0AAU0MV49"/>
<organism evidence="2 3">
    <name type="scientific">Microbulbifer pacificus</name>
    <dbReference type="NCBI Taxonomy" id="407164"/>
    <lineage>
        <taxon>Bacteria</taxon>
        <taxon>Pseudomonadati</taxon>
        <taxon>Pseudomonadota</taxon>
        <taxon>Gammaproteobacteria</taxon>
        <taxon>Cellvibrionales</taxon>
        <taxon>Microbulbiferaceae</taxon>
        <taxon>Microbulbifer</taxon>
    </lineage>
</organism>
<feature type="signal peptide" evidence="1">
    <location>
        <begin position="1"/>
        <end position="21"/>
    </location>
</feature>
<name>A0AAU0MV49_9GAMM</name>
<keyword evidence="1" id="KW-0732">Signal</keyword>
<sequence>MNKKFLIPALFIFALPTAALAKPQGFYAGVHYGGIDGSPAGSGPGFNMGYQGDSGWGVHGEFTRDTLVTFGGVFGTYRTSGDVYFLAKGGVVGGRSTSGIAGGVGIGVNAGSAFNVELDANAYGDRGVANLRLSYSF</sequence>
<accession>A0AAU0MV49</accession>
<evidence type="ECO:0000256" key="1">
    <source>
        <dbReference type="SAM" id="SignalP"/>
    </source>
</evidence>
<protein>
    <recommendedName>
        <fullName evidence="4">Outer membrane protein beta-barrel domain-containing protein</fullName>
    </recommendedName>
</protein>
<evidence type="ECO:0008006" key="4">
    <source>
        <dbReference type="Google" id="ProtNLM"/>
    </source>
</evidence>
<evidence type="ECO:0000313" key="3">
    <source>
        <dbReference type="Proteomes" id="UP001302477"/>
    </source>
</evidence>
<dbReference type="KEGG" id="mpaf:R5R33_09660"/>
<dbReference type="Proteomes" id="UP001302477">
    <property type="component" value="Chromosome"/>
</dbReference>
<proteinExistence type="predicted"/>
<feature type="chain" id="PRO_5043569140" description="Outer membrane protein beta-barrel domain-containing protein" evidence="1">
    <location>
        <begin position="22"/>
        <end position="137"/>
    </location>
</feature>
<evidence type="ECO:0000313" key="2">
    <source>
        <dbReference type="EMBL" id="WOX04007.1"/>
    </source>
</evidence>
<reference evidence="2 3" key="1">
    <citation type="submission" date="2023-10" db="EMBL/GenBank/DDBJ databases">
        <title>Description of Microbulbifer bruguierae sp. nov., isolated from the sediments of mangrove plant Bruguiera sexangula and comparative genomic analyses of the genus Microbulbifer.</title>
        <authorList>
            <person name="Long M."/>
        </authorList>
    </citation>
    <scope>NUCLEOTIDE SEQUENCE [LARGE SCALE GENOMIC DNA]</scope>
    <source>
        <strain evidence="2 3">SPO729</strain>
    </source>
</reference>
<keyword evidence="3" id="KW-1185">Reference proteome</keyword>
<gene>
    <name evidence="2" type="ORF">R5R33_09660</name>
</gene>
<dbReference type="RefSeq" id="WP_318952490.1">
    <property type="nucleotide sequence ID" value="NZ_CP137555.1"/>
</dbReference>